<feature type="transmembrane region" description="Helical" evidence="1">
    <location>
        <begin position="52"/>
        <end position="68"/>
    </location>
</feature>
<organism evidence="3 4">
    <name type="scientific">Bacillus sonorensis</name>
    <dbReference type="NCBI Taxonomy" id="119858"/>
    <lineage>
        <taxon>Bacteria</taxon>
        <taxon>Bacillati</taxon>
        <taxon>Bacillota</taxon>
        <taxon>Bacilli</taxon>
        <taxon>Bacillales</taxon>
        <taxon>Bacillaceae</taxon>
        <taxon>Bacillus</taxon>
    </lineage>
</organism>
<evidence type="ECO:0000259" key="2">
    <source>
        <dbReference type="PROSITE" id="PS51186"/>
    </source>
</evidence>
<dbReference type="EMBL" id="CP021920">
    <property type="protein sequence ID" value="ASB89875.1"/>
    <property type="molecule type" value="Genomic_DNA"/>
</dbReference>
<dbReference type="Proteomes" id="UP000196877">
    <property type="component" value="Chromosome"/>
</dbReference>
<dbReference type="EC" id="3.2.2.20" evidence="3"/>
<feature type="transmembrane region" description="Helical" evidence="1">
    <location>
        <begin position="21"/>
        <end position="40"/>
    </location>
</feature>
<protein>
    <submittedName>
        <fullName evidence="3">DNA-3-methyladenine glycosylase I</fullName>
        <ecNumber evidence="3">3.2.2.20</ecNumber>
    </submittedName>
</protein>
<keyword evidence="1" id="KW-0472">Membrane</keyword>
<dbReference type="PROSITE" id="PS51186">
    <property type="entry name" value="GNAT"/>
    <property type="match status" value="1"/>
</dbReference>
<dbReference type="CDD" id="cd04301">
    <property type="entry name" value="NAT_SF"/>
    <property type="match status" value="1"/>
</dbReference>
<dbReference type="InterPro" id="IPR000182">
    <property type="entry name" value="GNAT_dom"/>
</dbReference>
<sequence length="240" mass="26944">MGKISEKLLTYWLAVPRQVRVFCLSLFTSCFFGYMIYLGIKRVLQFHTLNRPETILCGIVSLFILFALNHANNGKNTGGDDMKIVSTKDLPKRAVSQFFTTHWGSPVMVNSNGTFQCDELEGYAVLDENREITGLITFIINGTECEIISLDSIIENNGIGSALLKEVERASERERCEQVKLITTNDNVRAIGFYQKRGYVLAGLFVNAVEKARKIKPGIPFTADNGIPIRDEILLVKRLT</sequence>
<dbReference type="Gene3D" id="3.40.630.30">
    <property type="match status" value="1"/>
</dbReference>
<evidence type="ECO:0000313" key="4">
    <source>
        <dbReference type="Proteomes" id="UP000196877"/>
    </source>
</evidence>
<accession>A0ABM6LKJ5</accession>
<evidence type="ECO:0000256" key="1">
    <source>
        <dbReference type="SAM" id="Phobius"/>
    </source>
</evidence>
<evidence type="ECO:0000313" key="3">
    <source>
        <dbReference type="EMBL" id="ASB89875.1"/>
    </source>
</evidence>
<name>A0ABM6LKJ5_9BACI</name>
<dbReference type="InterPro" id="IPR016181">
    <property type="entry name" value="Acyl_CoA_acyltransferase"/>
</dbReference>
<keyword evidence="3" id="KW-0378">Hydrolase</keyword>
<feature type="domain" description="N-acetyltransferase" evidence="2">
    <location>
        <begin position="85"/>
        <end position="222"/>
    </location>
</feature>
<proteinExistence type="predicted"/>
<keyword evidence="3" id="KW-0326">Glycosidase</keyword>
<gene>
    <name evidence="3" type="ORF">S101395_03368</name>
</gene>
<keyword evidence="1" id="KW-1133">Transmembrane helix</keyword>
<dbReference type="Pfam" id="PF00583">
    <property type="entry name" value="Acetyltransf_1"/>
    <property type="match status" value="1"/>
</dbReference>
<reference evidence="3 4" key="1">
    <citation type="submission" date="2017-06" db="EMBL/GenBank/DDBJ databases">
        <title>Genome sequence of Bacillus sonorensis strain SRCM101395.</title>
        <authorList>
            <person name="Cho S.H."/>
        </authorList>
    </citation>
    <scope>NUCLEOTIDE SEQUENCE [LARGE SCALE GENOMIC DNA]</scope>
    <source>
        <strain evidence="3 4">SRCM101395</strain>
    </source>
</reference>
<dbReference type="GO" id="GO:0008725">
    <property type="term" value="F:DNA-3-methyladenine glycosylase activity"/>
    <property type="evidence" value="ECO:0007669"/>
    <property type="project" value="UniProtKB-EC"/>
</dbReference>
<keyword evidence="1" id="KW-0812">Transmembrane</keyword>
<dbReference type="SUPFAM" id="SSF55729">
    <property type="entry name" value="Acyl-CoA N-acyltransferases (Nat)"/>
    <property type="match status" value="1"/>
</dbReference>
<keyword evidence="4" id="KW-1185">Reference proteome</keyword>